<dbReference type="Pfam" id="PF17726">
    <property type="entry name" value="DpnI_C"/>
    <property type="match status" value="1"/>
</dbReference>
<keyword evidence="2" id="KW-0540">Nuclease</keyword>
<reference evidence="2 3" key="1">
    <citation type="submission" date="2017-04" db="EMBL/GenBank/DDBJ databases">
        <title>Accumulation and expression of multiple antibiotic resistance genes in Arcobacter cryaerophilus that thrives in sewage.</title>
        <authorList>
            <person name="Millar J.A."/>
            <person name="Raghavan R."/>
        </authorList>
    </citation>
    <scope>NUCLEOTIDE SEQUENCE [LARGE SCALE GENOMIC DNA]</scope>
    <source>
        <strain evidence="2 3">AZT-1</strain>
    </source>
</reference>
<sequence>MLLNFDLNKLNNYNSESQKVRVLTENWVANNIFCPSCGDKIFEYENNRPVADFYCNSCKEDYELKSKNTKTLGSTIADGQYNIMINKITNNTNPHFFFLNYEKKNYEIINFLAVPKYLFMPDMIIPRNKGLKNRPNYIMCNMNISTIPDSGKIFFIKDKKFEEKSKIINNWNKTKFLRNTKLEQKGWLIDIIFCIEKMKKQNFTLQELYTFVPYLKTKYPNNNFIEDKIRQQLQVLRDKNYLTFESRGKYKIKV</sequence>
<dbReference type="Gene3D" id="3.40.210.30">
    <property type="entry name" value="Dam replacing family, catalytic PD-(D/E)XK domain"/>
    <property type="match status" value="1"/>
</dbReference>
<keyword evidence="2" id="KW-0378">Hydrolase</keyword>
<dbReference type="InterPro" id="IPR041368">
    <property type="entry name" value="DRP_C"/>
</dbReference>
<dbReference type="Proteomes" id="UP000192599">
    <property type="component" value="Unassembled WGS sequence"/>
</dbReference>
<feature type="domain" description="Dam-replacing protein HTH" evidence="1">
    <location>
        <begin position="183"/>
        <end position="251"/>
    </location>
</feature>
<gene>
    <name evidence="2" type="ORF">AS859_05340</name>
</gene>
<evidence type="ECO:0000313" key="3">
    <source>
        <dbReference type="Proteomes" id="UP000192599"/>
    </source>
</evidence>
<dbReference type="Pfam" id="PF06044">
    <property type="entry name" value="DpnI"/>
    <property type="match status" value="1"/>
</dbReference>
<organism evidence="2 3">
    <name type="scientific">Aliarcobacter cryaerophilus</name>
    <dbReference type="NCBI Taxonomy" id="28198"/>
    <lineage>
        <taxon>Bacteria</taxon>
        <taxon>Pseudomonadati</taxon>
        <taxon>Campylobacterota</taxon>
        <taxon>Epsilonproteobacteria</taxon>
        <taxon>Campylobacterales</taxon>
        <taxon>Arcobacteraceae</taxon>
        <taxon>Aliarcobacter</taxon>
    </lineage>
</organism>
<evidence type="ECO:0000313" key="2">
    <source>
        <dbReference type="EMBL" id="OQR41499.1"/>
    </source>
</evidence>
<dbReference type="InterPro" id="IPR043025">
    <property type="entry name" value="DRP_PD-(D/E)XK_dom"/>
</dbReference>
<protein>
    <submittedName>
        <fullName evidence="2">Restriction endonuclease</fullName>
    </submittedName>
</protein>
<dbReference type="AlphaFoldDB" id="A0A1V9VCB6"/>
<dbReference type="EMBL" id="LNTC01000052">
    <property type="protein sequence ID" value="OQR41499.1"/>
    <property type="molecule type" value="Genomic_DNA"/>
</dbReference>
<dbReference type="RefSeq" id="WP_081560626.1">
    <property type="nucleotide sequence ID" value="NZ_JAMXDH010000004.1"/>
</dbReference>
<dbReference type="InterPro" id="IPR010324">
    <property type="entry name" value="DRP"/>
</dbReference>
<dbReference type="InterPro" id="IPR036388">
    <property type="entry name" value="WH-like_DNA-bd_sf"/>
</dbReference>
<proteinExistence type="predicted"/>
<name>A0A1V9VCB6_9BACT</name>
<dbReference type="GO" id="GO:0004519">
    <property type="term" value="F:endonuclease activity"/>
    <property type="evidence" value="ECO:0007669"/>
    <property type="project" value="UniProtKB-KW"/>
</dbReference>
<accession>A0A1V9VCB6</accession>
<comment type="caution">
    <text evidence="2">The sequence shown here is derived from an EMBL/GenBank/DDBJ whole genome shotgun (WGS) entry which is preliminary data.</text>
</comment>
<evidence type="ECO:0000259" key="1">
    <source>
        <dbReference type="Pfam" id="PF17726"/>
    </source>
</evidence>
<keyword evidence="2" id="KW-0255">Endonuclease</keyword>
<dbReference type="Gene3D" id="1.10.10.10">
    <property type="entry name" value="Winged helix-like DNA-binding domain superfamily/Winged helix DNA-binding domain"/>
    <property type="match status" value="1"/>
</dbReference>